<dbReference type="VEuPathDB" id="FungiDB:BO72DRAFT_260605"/>
<evidence type="ECO:0000313" key="1">
    <source>
        <dbReference type="EMBL" id="RAK72784.1"/>
    </source>
</evidence>
<sequence length="99" mass="11338">MRRYVRGEKGVKPAQRVFCNSFRDGQGSGGRFLKKALYSRVGMREKARQPANPSELLQFSCMSCYLLYLVKEWISTAVVSSPFSCPYHLRLIVCLLISR</sequence>
<accession>A0A8G1VXA0</accession>
<dbReference type="AlphaFoldDB" id="A0A8G1VXA0"/>
<reference evidence="1 2" key="1">
    <citation type="submission" date="2018-02" db="EMBL/GenBank/DDBJ databases">
        <title>The genomes of Aspergillus section Nigri reveals drivers in fungal speciation.</title>
        <authorList>
            <consortium name="DOE Joint Genome Institute"/>
            <person name="Vesth T.C."/>
            <person name="Nybo J."/>
            <person name="Theobald S."/>
            <person name="Brandl J."/>
            <person name="Frisvad J.C."/>
            <person name="Nielsen K.F."/>
            <person name="Lyhne E.K."/>
            <person name="Kogle M.E."/>
            <person name="Kuo A."/>
            <person name="Riley R."/>
            <person name="Clum A."/>
            <person name="Nolan M."/>
            <person name="Lipzen A."/>
            <person name="Salamov A."/>
            <person name="Henrissat B."/>
            <person name="Wiebenga A."/>
            <person name="De vries R.P."/>
            <person name="Grigoriev I.V."/>
            <person name="Mortensen U.H."/>
            <person name="Andersen M.R."/>
            <person name="Baker S.E."/>
        </authorList>
    </citation>
    <scope>NUCLEOTIDE SEQUENCE [LARGE SCALE GENOMIC DNA]</scope>
    <source>
        <strain evidence="1 2">CBS 313.89</strain>
    </source>
</reference>
<gene>
    <name evidence="1" type="ORF">BO72DRAFT_260605</name>
</gene>
<protein>
    <submittedName>
        <fullName evidence="1">Uncharacterized protein</fullName>
    </submittedName>
</protein>
<dbReference type="GeneID" id="63857449"/>
<evidence type="ECO:0000313" key="2">
    <source>
        <dbReference type="Proteomes" id="UP000249789"/>
    </source>
</evidence>
<dbReference type="Proteomes" id="UP000249789">
    <property type="component" value="Unassembled WGS sequence"/>
</dbReference>
<keyword evidence="2" id="KW-1185">Reference proteome</keyword>
<dbReference type="EMBL" id="KZ824689">
    <property type="protein sequence ID" value="RAK72784.1"/>
    <property type="molecule type" value="Genomic_DNA"/>
</dbReference>
<name>A0A8G1VXA0_9EURO</name>
<organism evidence="1 2">
    <name type="scientific">Aspergillus fijiensis CBS 313.89</name>
    <dbReference type="NCBI Taxonomy" id="1448319"/>
    <lineage>
        <taxon>Eukaryota</taxon>
        <taxon>Fungi</taxon>
        <taxon>Dikarya</taxon>
        <taxon>Ascomycota</taxon>
        <taxon>Pezizomycotina</taxon>
        <taxon>Eurotiomycetes</taxon>
        <taxon>Eurotiomycetidae</taxon>
        <taxon>Eurotiales</taxon>
        <taxon>Aspergillaceae</taxon>
        <taxon>Aspergillus</taxon>
    </lineage>
</organism>
<proteinExistence type="predicted"/>
<dbReference type="RefSeq" id="XP_040796796.1">
    <property type="nucleotide sequence ID" value="XM_040940116.1"/>
</dbReference>